<reference evidence="1 2" key="1">
    <citation type="submission" date="2021-01" db="EMBL/GenBank/DDBJ databases">
        <title>Whole genome shotgun sequence of Microbispora amethystogenes NBRC 101907.</title>
        <authorList>
            <person name="Komaki H."/>
            <person name="Tamura T."/>
        </authorList>
    </citation>
    <scope>NUCLEOTIDE SEQUENCE [LARGE SCALE GENOMIC DNA]</scope>
    <source>
        <strain evidence="1 2">NBRC 101907</strain>
    </source>
</reference>
<proteinExistence type="predicted"/>
<name>A0ABQ4FAU2_9ACTN</name>
<organism evidence="1 2">
    <name type="scientific">Microbispora amethystogenes</name>
    <dbReference type="NCBI Taxonomy" id="1427754"/>
    <lineage>
        <taxon>Bacteria</taxon>
        <taxon>Bacillati</taxon>
        <taxon>Actinomycetota</taxon>
        <taxon>Actinomycetes</taxon>
        <taxon>Streptosporangiales</taxon>
        <taxon>Streptosporangiaceae</taxon>
        <taxon>Microbispora</taxon>
    </lineage>
</organism>
<comment type="caution">
    <text evidence="1">The sequence shown here is derived from an EMBL/GenBank/DDBJ whole genome shotgun (WGS) entry which is preliminary data.</text>
</comment>
<gene>
    <name evidence="1" type="ORF">Mam01_21030</name>
</gene>
<accession>A0ABQ4FAU2</accession>
<evidence type="ECO:0000313" key="1">
    <source>
        <dbReference type="EMBL" id="GIH31939.1"/>
    </source>
</evidence>
<evidence type="ECO:0008006" key="3">
    <source>
        <dbReference type="Google" id="ProtNLM"/>
    </source>
</evidence>
<sequence length="88" mass="9078">MLALVGACGDNGGDHAYERVSLKDRASSTACAMSSPSALPSLLATVAQSSDFRSRFPAAADGDLFAPAGHRPTAILCHREGSTRTLSE</sequence>
<evidence type="ECO:0000313" key="2">
    <source>
        <dbReference type="Proteomes" id="UP000651728"/>
    </source>
</evidence>
<protein>
    <recommendedName>
        <fullName evidence="3">Lipoprotein</fullName>
    </recommendedName>
</protein>
<keyword evidence="2" id="KW-1185">Reference proteome</keyword>
<dbReference type="EMBL" id="BOOB01000014">
    <property type="protein sequence ID" value="GIH31939.1"/>
    <property type="molecule type" value="Genomic_DNA"/>
</dbReference>
<dbReference type="Proteomes" id="UP000651728">
    <property type="component" value="Unassembled WGS sequence"/>
</dbReference>